<dbReference type="Proteomes" id="UP001397290">
    <property type="component" value="Unassembled WGS sequence"/>
</dbReference>
<name>A0AAW0RF11_9HYPO</name>
<dbReference type="AlphaFoldDB" id="A0AAW0RF11"/>
<proteinExistence type="predicted"/>
<organism evidence="1 2">
    <name type="scientific">Beauveria asiatica</name>
    <dbReference type="NCBI Taxonomy" id="1069075"/>
    <lineage>
        <taxon>Eukaryota</taxon>
        <taxon>Fungi</taxon>
        <taxon>Dikarya</taxon>
        <taxon>Ascomycota</taxon>
        <taxon>Pezizomycotina</taxon>
        <taxon>Sordariomycetes</taxon>
        <taxon>Hypocreomycetidae</taxon>
        <taxon>Hypocreales</taxon>
        <taxon>Cordycipitaceae</taxon>
        <taxon>Beauveria</taxon>
    </lineage>
</organism>
<comment type="caution">
    <text evidence="1">The sequence shown here is derived from an EMBL/GenBank/DDBJ whole genome shotgun (WGS) entry which is preliminary data.</text>
</comment>
<gene>
    <name evidence="1" type="ORF">G3M48_002189</name>
</gene>
<protein>
    <submittedName>
        <fullName evidence="1">Uncharacterized protein</fullName>
    </submittedName>
</protein>
<accession>A0AAW0RF11</accession>
<evidence type="ECO:0000313" key="1">
    <source>
        <dbReference type="EMBL" id="KAK8140752.1"/>
    </source>
</evidence>
<reference evidence="1 2" key="1">
    <citation type="submission" date="2020-02" db="EMBL/GenBank/DDBJ databases">
        <title>Comparative genomics of the hypocrealean fungal genus Beauvera.</title>
        <authorList>
            <person name="Showalter D.N."/>
            <person name="Bushley K.E."/>
            <person name="Rehner S.A."/>
        </authorList>
    </citation>
    <scope>NUCLEOTIDE SEQUENCE [LARGE SCALE GENOMIC DNA]</scope>
    <source>
        <strain evidence="1 2">ARSEF4384</strain>
    </source>
</reference>
<evidence type="ECO:0000313" key="2">
    <source>
        <dbReference type="Proteomes" id="UP001397290"/>
    </source>
</evidence>
<keyword evidence="2" id="KW-1185">Reference proteome</keyword>
<sequence length="113" mass="11858">MAKLRQPESSGAVAIARQFLDANIDTPGIRHFTVVMRTANAMTDSHADDGRALHFTGYGSAMELGNASGVVHGLDADMVFASDATVAPLVLPLVLVSQDELTGLRQSGKAAHK</sequence>
<dbReference type="EMBL" id="JAAHCF010001709">
    <property type="protein sequence ID" value="KAK8140752.1"/>
    <property type="molecule type" value="Genomic_DNA"/>
</dbReference>